<accession>A0ABS1S5W4</accession>
<evidence type="ECO:0000313" key="3">
    <source>
        <dbReference type="EMBL" id="MBL3674120.1"/>
    </source>
</evidence>
<keyword evidence="1" id="KW-0732">Signal</keyword>
<feature type="chain" id="PRO_5046109729" evidence="1">
    <location>
        <begin position="33"/>
        <end position="204"/>
    </location>
</feature>
<organism evidence="3 4">
    <name type="scientific">Paracoccus aerius</name>
    <dbReference type="NCBI Taxonomy" id="1915382"/>
    <lineage>
        <taxon>Bacteria</taxon>
        <taxon>Pseudomonadati</taxon>
        <taxon>Pseudomonadota</taxon>
        <taxon>Alphaproteobacteria</taxon>
        <taxon>Rhodobacterales</taxon>
        <taxon>Paracoccaceae</taxon>
        <taxon>Paracoccus</taxon>
    </lineage>
</organism>
<dbReference type="CDD" id="cd00158">
    <property type="entry name" value="RHOD"/>
    <property type="match status" value="1"/>
</dbReference>
<dbReference type="EMBL" id="JAESHT010000009">
    <property type="protein sequence ID" value="MBL3674120.1"/>
    <property type="molecule type" value="Genomic_DNA"/>
</dbReference>
<evidence type="ECO:0000259" key="2">
    <source>
        <dbReference type="PROSITE" id="PS50206"/>
    </source>
</evidence>
<gene>
    <name evidence="3" type="ORF">JL111_11550</name>
</gene>
<dbReference type="InterPro" id="IPR036873">
    <property type="entry name" value="Rhodanese-like_dom_sf"/>
</dbReference>
<reference evidence="3 4" key="1">
    <citation type="submission" date="2021-01" db="EMBL/GenBank/DDBJ databases">
        <title>011410 draft genome.</title>
        <authorList>
            <person name="Lang L."/>
        </authorList>
    </citation>
    <scope>NUCLEOTIDE SEQUENCE [LARGE SCALE GENOMIC DNA]</scope>
    <source>
        <strain evidence="3 4">KCTC 42845</strain>
    </source>
</reference>
<dbReference type="RefSeq" id="WP_191309664.1">
    <property type="nucleotide sequence ID" value="NZ_BNCL01000006.1"/>
</dbReference>
<sequence length="204" mass="21540">MAGRRPWEAGAMNMLRLIPAALIALMPQTAGAEAVFDPPTGLRVAAYRAPVPDSVPGGRVVGADEVAAMAAGGALLIDAMAAPGHALTPEDAWIIAEPHRTIPRAHWLPEIGRGRLDPRIEAGLRASLADCDRARPVVLFCKTDCWMSWNAVQHLAGLGHSEIGWYPGGVDDWADQGRDLVPVDPLPLGRPLCTMDGVGPAALD</sequence>
<dbReference type="PROSITE" id="PS50206">
    <property type="entry name" value="RHODANESE_3"/>
    <property type="match status" value="1"/>
</dbReference>
<feature type="domain" description="Rhodanese" evidence="2">
    <location>
        <begin position="132"/>
        <end position="182"/>
    </location>
</feature>
<dbReference type="SUPFAM" id="SSF52821">
    <property type="entry name" value="Rhodanese/Cell cycle control phosphatase"/>
    <property type="match status" value="1"/>
</dbReference>
<dbReference type="InterPro" id="IPR022376">
    <property type="entry name" value="PQQ_CXXCW"/>
</dbReference>
<evidence type="ECO:0000313" key="4">
    <source>
        <dbReference type="Proteomes" id="UP000644749"/>
    </source>
</evidence>
<feature type="signal peptide" evidence="1">
    <location>
        <begin position="1"/>
        <end position="32"/>
    </location>
</feature>
<protein>
    <submittedName>
        <fullName evidence="3">PQQ-dependent catabolism-associated CXXCW motif protein</fullName>
    </submittedName>
</protein>
<dbReference type="NCBIfam" id="TIGR03865">
    <property type="entry name" value="PQQ_CXXCW"/>
    <property type="match status" value="1"/>
</dbReference>
<name>A0ABS1S5W4_9RHOB</name>
<dbReference type="Pfam" id="PF00581">
    <property type="entry name" value="Rhodanese"/>
    <property type="match status" value="1"/>
</dbReference>
<evidence type="ECO:0000256" key="1">
    <source>
        <dbReference type="SAM" id="SignalP"/>
    </source>
</evidence>
<dbReference type="Gene3D" id="3.40.250.10">
    <property type="entry name" value="Rhodanese-like domain"/>
    <property type="match status" value="1"/>
</dbReference>
<keyword evidence="4" id="KW-1185">Reference proteome</keyword>
<comment type="caution">
    <text evidence="3">The sequence shown here is derived from an EMBL/GenBank/DDBJ whole genome shotgun (WGS) entry which is preliminary data.</text>
</comment>
<proteinExistence type="predicted"/>
<dbReference type="Proteomes" id="UP000644749">
    <property type="component" value="Unassembled WGS sequence"/>
</dbReference>
<dbReference type="InterPro" id="IPR001763">
    <property type="entry name" value="Rhodanese-like_dom"/>
</dbReference>